<evidence type="ECO:0000256" key="6">
    <source>
        <dbReference type="ARBA" id="ARBA00023242"/>
    </source>
</evidence>
<dbReference type="OMA" id="QESICTI"/>
<dbReference type="GeneTree" id="ENSGT00940000167497"/>
<dbReference type="GO" id="GO:0004527">
    <property type="term" value="F:exonuclease activity"/>
    <property type="evidence" value="ECO:0007669"/>
    <property type="project" value="UniProtKB-KW"/>
</dbReference>
<dbReference type="Ensembl" id="ENSHCOT00000028533.1">
    <property type="protein sequence ID" value="ENSHCOP00000028027.1"/>
    <property type="gene ID" value="ENSHCOG00000000547.1"/>
</dbReference>
<dbReference type="InterPro" id="IPR047021">
    <property type="entry name" value="REXO1/3/4-like"/>
</dbReference>
<keyword evidence="3" id="KW-0540">Nuclease</keyword>
<protein>
    <submittedName>
        <fullName evidence="10">Putative exonuclease GOR</fullName>
    </submittedName>
</protein>
<evidence type="ECO:0000256" key="2">
    <source>
        <dbReference type="ARBA" id="ARBA00006357"/>
    </source>
</evidence>
<dbReference type="GO" id="GO:0010629">
    <property type="term" value="P:negative regulation of gene expression"/>
    <property type="evidence" value="ECO:0007669"/>
    <property type="project" value="UniProtKB-ARBA"/>
</dbReference>
<dbReference type="InterPro" id="IPR036397">
    <property type="entry name" value="RNaseH_sf"/>
</dbReference>
<dbReference type="GO" id="GO:0005634">
    <property type="term" value="C:nucleus"/>
    <property type="evidence" value="ECO:0007669"/>
    <property type="project" value="UniProtKB-SubCell"/>
</dbReference>
<dbReference type="Proteomes" id="UP000264820">
    <property type="component" value="Unplaced"/>
</dbReference>
<evidence type="ECO:0000256" key="8">
    <source>
        <dbReference type="SAM" id="Phobius"/>
    </source>
</evidence>
<dbReference type="InterPro" id="IPR031736">
    <property type="entry name" value="REXO1-like_dom"/>
</dbReference>
<proteinExistence type="inferred from homology"/>
<comment type="subcellular location">
    <subcellularLocation>
        <location evidence="1">Nucleus</location>
    </subcellularLocation>
</comment>
<keyword evidence="4" id="KW-0378">Hydrolase</keyword>
<keyword evidence="11" id="KW-1185">Reference proteome</keyword>
<evidence type="ECO:0000256" key="1">
    <source>
        <dbReference type="ARBA" id="ARBA00004123"/>
    </source>
</evidence>
<keyword evidence="8" id="KW-0472">Membrane</keyword>
<feature type="transmembrane region" description="Helical" evidence="8">
    <location>
        <begin position="459"/>
        <end position="483"/>
    </location>
</feature>
<organism evidence="10 11">
    <name type="scientific">Hippocampus comes</name>
    <name type="common">Tiger tail seahorse</name>
    <dbReference type="NCBI Taxonomy" id="109280"/>
    <lineage>
        <taxon>Eukaryota</taxon>
        <taxon>Metazoa</taxon>
        <taxon>Chordata</taxon>
        <taxon>Craniata</taxon>
        <taxon>Vertebrata</taxon>
        <taxon>Euteleostomi</taxon>
        <taxon>Actinopterygii</taxon>
        <taxon>Neopterygii</taxon>
        <taxon>Teleostei</taxon>
        <taxon>Neoteleostei</taxon>
        <taxon>Acanthomorphata</taxon>
        <taxon>Syngnathiaria</taxon>
        <taxon>Syngnathiformes</taxon>
        <taxon>Syngnathoidei</taxon>
        <taxon>Syngnathidae</taxon>
        <taxon>Hippocampus</taxon>
    </lineage>
</organism>
<dbReference type="Pfam" id="PF15870">
    <property type="entry name" value="EloA-BP1"/>
    <property type="match status" value="2"/>
</dbReference>
<evidence type="ECO:0000256" key="3">
    <source>
        <dbReference type="ARBA" id="ARBA00022722"/>
    </source>
</evidence>
<evidence type="ECO:0000313" key="11">
    <source>
        <dbReference type="Proteomes" id="UP000264820"/>
    </source>
</evidence>
<feature type="region of interest" description="Disordered" evidence="7">
    <location>
        <begin position="608"/>
        <end position="628"/>
    </location>
</feature>
<dbReference type="InterPro" id="IPR013520">
    <property type="entry name" value="Ribonucl_H"/>
</dbReference>
<keyword evidence="6" id="KW-0539">Nucleus</keyword>
<comment type="similarity">
    <text evidence="2">Belongs to the REXO1/REXO3 family.</text>
</comment>
<dbReference type="CDD" id="cd06145">
    <property type="entry name" value="REX1_like"/>
    <property type="match status" value="1"/>
</dbReference>
<feature type="domain" description="Exonuclease" evidence="9">
    <location>
        <begin position="771"/>
        <end position="930"/>
    </location>
</feature>
<evidence type="ECO:0000256" key="5">
    <source>
        <dbReference type="ARBA" id="ARBA00022839"/>
    </source>
</evidence>
<sequence>MFQSSGLFARVPCPFPRRCCKRPHCWYKHPEDGGRLLGYSSPSSSWWSLPPIELTGEQREHYAKDKSFQELEHINKKIETAKYEVEKEQRKLSCYRAVEGEHTNGCWYIRPNRIKAPTQSRKYVLDNSKPRTDLEYDPMSNFTAEFRSYKSSSLALKGKEVHQVDLKKPVSHHVAPYCSPSSEIQDDAYDDDVLIIDIPDSPNRKLAQAHCDLDTVSTPVQEVGTIIADHFFFQIPTRPTVPTYTHVVELIECVEDFTSKSPNHKVSCFQSTEVEPDHISDEDNETVCVKVPKCLETKRHTAECQLPKKTEERQESICTIPNSHQESAEASPGSSQLSIEILSSPKESFSLKAASDTVIIINSSSDEDEEEMDVELSDSDPVAECYRIFMEANNQEGGGDQEQPEAPVGLLPNYLKRAKCLLLKKIFTFAVIFTVYRYEGMRCWEVTEYKYRYIVPVLYIFQVSVNWVFTFFFFWFFNCYFLYLKTDICTFRDHYTQFVRFRCLQKYEWESAVETSPLKTSILFCCEKPGATKRKAKQQSEATKEKVPHDIRQRYVTQFTEAFLDTSADIDEAFKKALAEEKTVYNRSVNKLKYLSIAVNALKRLKKQNSVTSNGKNPKGNIPLNRKQLKGNGEYDASLYEILRDYVLSEEQLIESNYPVHHPEKPGCAVLFANNKKGGNDPLKRICCRCGATYSVNKAGKHTRTEECNYHYGKGVENRVPGGVETRYSCCQGVMGAPGCQIFKLHVHDSLTMDGFVSTIPRRPADSSCPGVYALDCEMCYTIHGLELSRVTVVDSSLQVVYDAFVKPHDEVIDYNTRFSGINEEDVKANHVSLAEVQKTLLSFISADTILIGHGLETDFCALKLLHGTVVDTAAVFPHRLGPPHRLSLSSLTAEHLTRIIQESVCGHDTAEDAAACMELMLLKGKDGKMKRNDGKNTSNPPTNCT</sequence>
<dbReference type="PANTHER" id="PTHR12801:SF152">
    <property type="entry name" value="EXONUCLEASE DOMAIN-CONTAINING PROTEIN"/>
    <property type="match status" value="1"/>
</dbReference>
<dbReference type="GO" id="GO:0003676">
    <property type="term" value="F:nucleic acid binding"/>
    <property type="evidence" value="ECO:0007669"/>
    <property type="project" value="InterPro"/>
</dbReference>
<keyword evidence="5" id="KW-0269">Exonuclease</keyword>
<dbReference type="PANTHER" id="PTHR12801">
    <property type="entry name" value="RNA EXONUCLEASE REXO1 / RECO3 FAMILY MEMBER-RELATED"/>
    <property type="match status" value="1"/>
</dbReference>
<dbReference type="InterPro" id="IPR034922">
    <property type="entry name" value="REX1-like_exo"/>
</dbReference>
<feature type="transmembrane region" description="Helical" evidence="8">
    <location>
        <begin position="421"/>
        <end position="438"/>
    </location>
</feature>
<evidence type="ECO:0000313" key="10">
    <source>
        <dbReference type="Ensembl" id="ENSHCOP00000028027.1"/>
    </source>
</evidence>
<dbReference type="AlphaFoldDB" id="A0A3Q3EBM6"/>
<dbReference type="SMART" id="SM00479">
    <property type="entry name" value="EXOIII"/>
    <property type="match status" value="1"/>
</dbReference>
<reference evidence="10" key="1">
    <citation type="submission" date="2025-08" db="UniProtKB">
        <authorList>
            <consortium name="Ensembl"/>
        </authorList>
    </citation>
    <scope>IDENTIFICATION</scope>
</reference>
<dbReference type="InterPro" id="IPR012337">
    <property type="entry name" value="RNaseH-like_sf"/>
</dbReference>
<evidence type="ECO:0000259" key="9">
    <source>
        <dbReference type="SMART" id="SM00479"/>
    </source>
</evidence>
<dbReference type="STRING" id="109280.ENSHCOP00000028027"/>
<evidence type="ECO:0000256" key="4">
    <source>
        <dbReference type="ARBA" id="ARBA00022801"/>
    </source>
</evidence>
<name>A0A3Q3EBM6_HIPCM</name>
<dbReference type="FunFam" id="3.30.420.10:FF:000031">
    <property type="entry name" value="RNA exonuclease 1"/>
    <property type="match status" value="1"/>
</dbReference>
<dbReference type="SUPFAM" id="SSF53098">
    <property type="entry name" value="Ribonuclease H-like"/>
    <property type="match status" value="1"/>
</dbReference>
<keyword evidence="8" id="KW-0812">Transmembrane</keyword>
<evidence type="ECO:0000256" key="7">
    <source>
        <dbReference type="SAM" id="MobiDB-lite"/>
    </source>
</evidence>
<keyword evidence="8" id="KW-1133">Transmembrane helix</keyword>
<reference evidence="10" key="2">
    <citation type="submission" date="2025-09" db="UniProtKB">
        <authorList>
            <consortium name="Ensembl"/>
        </authorList>
    </citation>
    <scope>IDENTIFICATION</scope>
</reference>
<dbReference type="Gene3D" id="3.30.420.10">
    <property type="entry name" value="Ribonuclease H-like superfamily/Ribonuclease H"/>
    <property type="match status" value="1"/>
</dbReference>
<accession>A0A3Q3EBM6</accession>